<protein>
    <submittedName>
        <fullName evidence="2">Uncharacterized protein</fullName>
    </submittedName>
</protein>
<accession>Q4C127</accession>
<dbReference type="AlphaFoldDB" id="Q4C127"/>
<keyword evidence="1" id="KW-0812">Transmembrane</keyword>
<dbReference type="RefSeq" id="WP_007306465.1">
    <property type="nucleotide sequence ID" value="NZ_AADV02000049.1"/>
</dbReference>
<keyword evidence="1" id="KW-0472">Membrane</keyword>
<feature type="transmembrane region" description="Helical" evidence="1">
    <location>
        <begin position="83"/>
        <end position="100"/>
    </location>
</feature>
<reference evidence="2" key="3">
    <citation type="submission" date="2016-12" db="EMBL/GenBank/DDBJ databases">
        <title>Annotation of the draft genome assembly of Crocosphaera watsonii WH 8501.</title>
        <authorList>
            <consortium name="US DOE Joint Genome Institute (JGI-ORNL)"/>
            <person name="Larimer F."/>
            <person name="Land M."/>
        </authorList>
    </citation>
    <scope>NUCLEOTIDE SEQUENCE</scope>
    <source>
        <strain evidence="2">WH 8501</strain>
    </source>
</reference>
<comment type="caution">
    <text evidence="2">The sequence shown here is derived from an EMBL/GenBank/DDBJ whole genome shotgun (WGS) entry which is preliminary data.</text>
</comment>
<evidence type="ECO:0000313" key="3">
    <source>
        <dbReference type="Proteomes" id="UP000003922"/>
    </source>
</evidence>
<feature type="transmembrane region" description="Helical" evidence="1">
    <location>
        <begin position="52"/>
        <end position="71"/>
    </location>
</feature>
<dbReference type="EMBL" id="AADV02000049">
    <property type="protein sequence ID" value="EAM49858.1"/>
    <property type="molecule type" value="Genomic_DNA"/>
</dbReference>
<dbReference type="KEGG" id="cwa:CwatDRAFT_2458"/>
<reference evidence="2" key="2">
    <citation type="submission" date="2005-06" db="EMBL/GenBank/DDBJ databases">
        <title>Sequencing of the draft genome and assembly of Crocosphaera watsonii WH 8501.</title>
        <authorList>
            <consortium name="US DOE Joint Genome Institute (JGI-PGF)"/>
            <person name="Copeland A."/>
            <person name="Lucas S."/>
            <person name="Lapidus A."/>
            <person name="Barry K."/>
            <person name="Detter C."/>
            <person name="Glavina T."/>
            <person name="Hammon N."/>
            <person name="Israni S."/>
            <person name="Pitluck S."/>
            <person name="Richardson P."/>
        </authorList>
    </citation>
    <scope>NUCLEOTIDE SEQUENCE [LARGE SCALE GENOMIC DNA]</scope>
    <source>
        <strain evidence="2">WH 8501</strain>
    </source>
</reference>
<keyword evidence="3" id="KW-1185">Reference proteome</keyword>
<reference evidence="2" key="1">
    <citation type="submission" date="2004-02" db="EMBL/GenBank/DDBJ databases">
        <authorList>
            <consortium name="DOE Joint Genome Institute"/>
        </authorList>
    </citation>
    <scope>NUCLEOTIDE SEQUENCE [LARGE SCALE GENOMIC DNA]</scope>
    <source>
        <strain evidence="2">WH 8501</strain>
    </source>
</reference>
<evidence type="ECO:0000256" key="1">
    <source>
        <dbReference type="SAM" id="Phobius"/>
    </source>
</evidence>
<feature type="transmembrane region" description="Helical" evidence="1">
    <location>
        <begin position="7"/>
        <end position="25"/>
    </location>
</feature>
<proteinExistence type="predicted"/>
<gene>
    <name evidence="2" type="ORF">CwatDRAFT_2458</name>
</gene>
<sequence length="172" mass="19997">MDNIPQLIPYLYIISGCINAIIAWIDLEQKLIRYYVFYKPLVLNKPLKNLPFGLWLAIQIIFPALFIWVTISNCTKPSTTIEYAQLGANILVYGVFFQVFSGTTEKLGMSPINLIIPLTWANILYEVYLNSTEGKLARQFWSNLETELKKLKQRDLLEGLDYIENYYFVQLL</sequence>
<evidence type="ECO:0000313" key="2">
    <source>
        <dbReference type="EMBL" id="EAM49858.1"/>
    </source>
</evidence>
<organism evidence="2 3">
    <name type="scientific">Crocosphaera watsonii WH 8501</name>
    <dbReference type="NCBI Taxonomy" id="165597"/>
    <lineage>
        <taxon>Bacteria</taxon>
        <taxon>Bacillati</taxon>
        <taxon>Cyanobacteriota</taxon>
        <taxon>Cyanophyceae</taxon>
        <taxon>Oscillatoriophycideae</taxon>
        <taxon>Chroococcales</taxon>
        <taxon>Aphanothecaceae</taxon>
        <taxon>Crocosphaera</taxon>
    </lineage>
</organism>
<name>Q4C127_CROWT</name>
<feature type="transmembrane region" description="Helical" evidence="1">
    <location>
        <begin position="112"/>
        <end position="129"/>
    </location>
</feature>
<keyword evidence="1" id="KW-1133">Transmembrane helix</keyword>
<dbReference type="Proteomes" id="UP000003922">
    <property type="component" value="Unassembled WGS sequence"/>
</dbReference>